<dbReference type="EMBL" id="JARPUR010000001">
    <property type="protein sequence ID" value="KAK4886982.1"/>
    <property type="molecule type" value="Genomic_DNA"/>
</dbReference>
<protein>
    <submittedName>
        <fullName evidence="1">Uncharacterized protein</fullName>
    </submittedName>
</protein>
<reference evidence="2" key="1">
    <citation type="submission" date="2023-01" db="EMBL/GenBank/DDBJ databases">
        <title>Key to firefly adult light organ development and bioluminescence: homeobox transcription factors regulate luciferase expression and transportation to peroxisome.</title>
        <authorList>
            <person name="Fu X."/>
        </authorList>
    </citation>
    <scope>NUCLEOTIDE SEQUENCE [LARGE SCALE GENOMIC DNA]</scope>
</reference>
<accession>A0AAN7SKM8</accession>
<sequence length="228" mass="26586">MGQALQDRAPSFCICVYGSDNKFSAEDVLNRWQYLKKQASLHDIEIVGFSSDGNTRCLKAMKEASNFPVYVDTINNDCPYKPYFQIALSPEKCIFIQDTVHIRTTLKTRFFKSNVYLPMGKFTVSARHIEQLIETISKDQNMLCRRMDKMNFEAIDKLSSRNVIELLKRIPEKTKNFYNKYVHLRSFNSSYIMINIKDTNIINFGLLWNAAYQFSQIGIKLMRPTTRI</sequence>
<keyword evidence="2" id="KW-1185">Reference proteome</keyword>
<name>A0AAN7SKM8_9COLE</name>
<comment type="caution">
    <text evidence="1">The sequence shown here is derived from an EMBL/GenBank/DDBJ whole genome shotgun (WGS) entry which is preliminary data.</text>
</comment>
<dbReference type="AlphaFoldDB" id="A0AAN7SKM8"/>
<evidence type="ECO:0000313" key="1">
    <source>
        <dbReference type="EMBL" id="KAK4886982.1"/>
    </source>
</evidence>
<dbReference type="Proteomes" id="UP001353858">
    <property type="component" value="Unassembled WGS sequence"/>
</dbReference>
<evidence type="ECO:0000313" key="2">
    <source>
        <dbReference type="Proteomes" id="UP001353858"/>
    </source>
</evidence>
<gene>
    <name evidence="1" type="ORF">RN001_003253</name>
</gene>
<proteinExistence type="predicted"/>
<organism evidence="1 2">
    <name type="scientific">Aquatica leii</name>
    <dbReference type="NCBI Taxonomy" id="1421715"/>
    <lineage>
        <taxon>Eukaryota</taxon>
        <taxon>Metazoa</taxon>
        <taxon>Ecdysozoa</taxon>
        <taxon>Arthropoda</taxon>
        <taxon>Hexapoda</taxon>
        <taxon>Insecta</taxon>
        <taxon>Pterygota</taxon>
        <taxon>Neoptera</taxon>
        <taxon>Endopterygota</taxon>
        <taxon>Coleoptera</taxon>
        <taxon>Polyphaga</taxon>
        <taxon>Elateriformia</taxon>
        <taxon>Elateroidea</taxon>
        <taxon>Lampyridae</taxon>
        <taxon>Luciolinae</taxon>
        <taxon>Aquatica</taxon>
    </lineage>
</organism>